<organism evidence="2 3">
    <name type="scientific">Nesidiocoris tenuis</name>
    <dbReference type="NCBI Taxonomy" id="355587"/>
    <lineage>
        <taxon>Eukaryota</taxon>
        <taxon>Metazoa</taxon>
        <taxon>Ecdysozoa</taxon>
        <taxon>Arthropoda</taxon>
        <taxon>Hexapoda</taxon>
        <taxon>Insecta</taxon>
        <taxon>Pterygota</taxon>
        <taxon>Neoptera</taxon>
        <taxon>Paraneoptera</taxon>
        <taxon>Hemiptera</taxon>
        <taxon>Heteroptera</taxon>
        <taxon>Panheteroptera</taxon>
        <taxon>Cimicomorpha</taxon>
        <taxon>Miridae</taxon>
        <taxon>Dicyphina</taxon>
        <taxon>Nesidiocoris</taxon>
    </lineage>
</organism>
<feature type="region of interest" description="Disordered" evidence="1">
    <location>
        <begin position="139"/>
        <end position="177"/>
    </location>
</feature>
<name>A0A6H5GWP4_9HEMI</name>
<feature type="compositionally biased region" description="Low complexity" evidence="1">
    <location>
        <begin position="147"/>
        <end position="176"/>
    </location>
</feature>
<feature type="non-terminal residue" evidence="2">
    <location>
        <position position="189"/>
    </location>
</feature>
<evidence type="ECO:0000313" key="3">
    <source>
        <dbReference type="Proteomes" id="UP000479000"/>
    </source>
</evidence>
<dbReference type="Proteomes" id="UP000479000">
    <property type="component" value="Unassembled WGS sequence"/>
</dbReference>
<dbReference type="AlphaFoldDB" id="A0A6H5GWP4"/>
<accession>A0A6H5GWP4</accession>
<reference evidence="2 3" key="1">
    <citation type="submission" date="2020-02" db="EMBL/GenBank/DDBJ databases">
        <authorList>
            <person name="Ferguson B K."/>
        </authorList>
    </citation>
    <scope>NUCLEOTIDE SEQUENCE [LARGE SCALE GENOMIC DNA]</scope>
</reference>
<evidence type="ECO:0000256" key="1">
    <source>
        <dbReference type="SAM" id="MobiDB-lite"/>
    </source>
</evidence>
<dbReference type="EMBL" id="CADCXU010020305">
    <property type="protein sequence ID" value="CAB0008253.1"/>
    <property type="molecule type" value="Genomic_DNA"/>
</dbReference>
<evidence type="ECO:0000313" key="2">
    <source>
        <dbReference type="EMBL" id="CAB0008253.1"/>
    </source>
</evidence>
<keyword evidence="3" id="KW-1185">Reference proteome</keyword>
<protein>
    <submittedName>
        <fullName evidence="2">Uncharacterized protein</fullName>
    </submittedName>
</protein>
<gene>
    <name evidence="2" type="ORF">NTEN_LOCUS13499</name>
</gene>
<proteinExistence type="predicted"/>
<sequence>MDFPFIFYDLPIGKTSSNWREREKIHLRIGVMSIKTDFYFVSASVNLSEGSCGACQNKHISDCNLKEEFGGETGTYLAMKIGDCPVYKPEFSEELTLCKQFTSNQQPKWHPQSSSWQLSSPWWSSRKCSPSLARERAQLVNAKRKTSSSATEATATRPTTHLTTAGASATPTPTTTDSLIKTDLIHCRK</sequence>